<dbReference type="Proteomes" id="UP000053144">
    <property type="component" value="Chromosome 2"/>
</dbReference>
<dbReference type="AlphaFoldDB" id="A0A0L9TU81"/>
<gene>
    <name evidence="4" type="ORF">LR48_Vigan02g020100</name>
</gene>
<dbReference type="OMA" id="MTEDACE"/>
<dbReference type="InterPro" id="IPR050804">
    <property type="entry name" value="MCC"/>
</dbReference>
<reference evidence="5" key="1">
    <citation type="journal article" date="2015" name="Proc. Natl. Acad. Sci. U.S.A.">
        <title>Genome sequencing of adzuki bean (Vigna angularis) provides insight into high starch and low fat accumulation and domestication.</title>
        <authorList>
            <person name="Yang K."/>
            <person name="Tian Z."/>
            <person name="Chen C."/>
            <person name="Luo L."/>
            <person name="Zhao B."/>
            <person name="Wang Z."/>
            <person name="Yu L."/>
            <person name="Li Y."/>
            <person name="Sun Y."/>
            <person name="Li W."/>
            <person name="Chen Y."/>
            <person name="Li Y."/>
            <person name="Zhang Y."/>
            <person name="Ai D."/>
            <person name="Zhao J."/>
            <person name="Shang C."/>
            <person name="Ma Y."/>
            <person name="Wu B."/>
            <person name="Wang M."/>
            <person name="Gao L."/>
            <person name="Sun D."/>
            <person name="Zhang P."/>
            <person name="Guo F."/>
            <person name="Wang W."/>
            <person name="Li Y."/>
            <person name="Wang J."/>
            <person name="Varshney R.K."/>
            <person name="Wang J."/>
            <person name="Ling H.Q."/>
            <person name="Wan P."/>
        </authorList>
    </citation>
    <scope>NUCLEOTIDE SEQUENCE</scope>
    <source>
        <strain evidence="5">cv. Jingnong 6</strain>
    </source>
</reference>
<evidence type="ECO:0000313" key="4">
    <source>
        <dbReference type="EMBL" id="KOM34051.1"/>
    </source>
</evidence>
<feature type="coiled-coil region" evidence="2">
    <location>
        <begin position="241"/>
        <end position="282"/>
    </location>
</feature>
<organism evidence="4 5">
    <name type="scientific">Phaseolus angularis</name>
    <name type="common">Azuki bean</name>
    <name type="synonym">Vigna angularis</name>
    <dbReference type="NCBI Taxonomy" id="3914"/>
    <lineage>
        <taxon>Eukaryota</taxon>
        <taxon>Viridiplantae</taxon>
        <taxon>Streptophyta</taxon>
        <taxon>Embryophyta</taxon>
        <taxon>Tracheophyta</taxon>
        <taxon>Spermatophyta</taxon>
        <taxon>Magnoliopsida</taxon>
        <taxon>eudicotyledons</taxon>
        <taxon>Gunneridae</taxon>
        <taxon>Pentapetalae</taxon>
        <taxon>rosids</taxon>
        <taxon>fabids</taxon>
        <taxon>Fabales</taxon>
        <taxon>Fabaceae</taxon>
        <taxon>Papilionoideae</taxon>
        <taxon>50 kb inversion clade</taxon>
        <taxon>NPAAA clade</taxon>
        <taxon>indigoferoid/millettioid clade</taxon>
        <taxon>Phaseoleae</taxon>
        <taxon>Vigna</taxon>
    </lineage>
</organism>
<evidence type="ECO:0000256" key="1">
    <source>
        <dbReference type="ARBA" id="ARBA00023054"/>
    </source>
</evidence>
<keyword evidence="1 2" id="KW-0175">Coiled coil</keyword>
<dbReference type="Gramene" id="KOM34051">
    <property type="protein sequence ID" value="KOM34051"/>
    <property type="gene ID" value="LR48_Vigan02g020100"/>
</dbReference>
<accession>A0A0L9TU81</accession>
<dbReference type="STRING" id="3914.A0A0L9TU81"/>
<evidence type="ECO:0000259" key="3">
    <source>
        <dbReference type="PROSITE" id="PS50144"/>
    </source>
</evidence>
<dbReference type="PANTHER" id="PTHR46236">
    <property type="entry name" value="TRAF-LIKE SUPERFAMILY PROTEIN"/>
    <property type="match status" value="1"/>
</dbReference>
<feature type="coiled-coil region" evidence="2">
    <location>
        <begin position="393"/>
        <end position="434"/>
    </location>
</feature>
<dbReference type="Gene3D" id="2.60.210.10">
    <property type="entry name" value="Apoptosis, Tumor Necrosis Factor Receptor Associated Protein 2, Chain A"/>
    <property type="match status" value="1"/>
</dbReference>
<feature type="domain" description="MATH" evidence="3">
    <location>
        <begin position="11"/>
        <end position="131"/>
    </location>
</feature>
<sequence>MENPNTNVEMYGKFTWTITNFSTLDSEELYSDAFSLDGHIWRILIIQKGDLSIFLDAGVATMPHGWEKFANFRVILINQLNHKRNIIKDCSHTFNSKQGKWGFPSSISLGELWHSSRGFIVNDTCVIEAHILVHMLEHKKLVAESVRNIDNKLVESIENISPKEIISTSSFGEVVDFRDIGKVEKDFIPLLEESSSFSQLKKVIDMDDDVCIHLQSLWEELETCGFDLSWLKPRVERVFEVKRLKENVAILDMEAKILRTKIIEAKINLETKRRQLGKEKENLTECDLDTELEYDDGEKDLVKRMSYQEMLEAAFQMNTQAALLTLSVTETAAEGRFEQLKEKMDKALQVNLELNAKLHEMTIAQADCEKKQEDKATRLSETRVTEKRAIEACRKLRKNNDDLSLKCQNMKKVIEELVAQNTELIQEKVKLVDERDAFYAEVDDLNYQLRLLLP</sequence>
<dbReference type="Pfam" id="PF22486">
    <property type="entry name" value="MATH_2"/>
    <property type="match status" value="1"/>
</dbReference>
<dbReference type="InterPro" id="IPR008974">
    <property type="entry name" value="TRAF-like"/>
</dbReference>
<protein>
    <recommendedName>
        <fullName evidence="3">MATH domain-containing protein</fullName>
    </recommendedName>
</protein>
<dbReference type="SMART" id="SM00061">
    <property type="entry name" value="MATH"/>
    <property type="match status" value="1"/>
</dbReference>
<dbReference type="CDD" id="cd00121">
    <property type="entry name" value="MATH"/>
    <property type="match status" value="1"/>
</dbReference>
<dbReference type="EMBL" id="CM003372">
    <property type="protein sequence ID" value="KOM34051.1"/>
    <property type="molecule type" value="Genomic_DNA"/>
</dbReference>
<evidence type="ECO:0000313" key="5">
    <source>
        <dbReference type="Proteomes" id="UP000053144"/>
    </source>
</evidence>
<evidence type="ECO:0000256" key="2">
    <source>
        <dbReference type="SAM" id="Coils"/>
    </source>
</evidence>
<dbReference type="SUPFAM" id="SSF49599">
    <property type="entry name" value="TRAF domain-like"/>
    <property type="match status" value="1"/>
</dbReference>
<dbReference type="PROSITE" id="PS50144">
    <property type="entry name" value="MATH"/>
    <property type="match status" value="1"/>
</dbReference>
<dbReference type="InterPro" id="IPR002083">
    <property type="entry name" value="MATH/TRAF_dom"/>
</dbReference>
<proteinExistence type="predicted"/>
<name>A0A0L9TU81_PHAAN</name>
<dbReference type="PANTHER" id="PTHR46236:SF35">
    <property type="entry name" value="MATH DOMAIN-CONTAINING PROTEIN"/>
    <property type="match status" value="1"/>
</dbReference>